<evidence type="ECO:0000259" key="3">
    <source>
        <dbReference type="Pfam" id="PF13240"/>
    </source>
</evidence>
<evidence type="ECO:0000256" key="2">
    <source>
        <dbReference type="SAM" id="Phobius"/>
    </source>
</evidence>
<keyword evidence="2" id="KW-1133">Transmembrane helix</keyword>
<dbReference type="InterPro" id="IPR026870">
    <property type="entry name" value="Zinc_ribbon_dom"/>
</dbReference>
<dbReference type="EMBL" id="JARHTQ010000010">
    <property type="protein sequence ID" value="MDF2257579.1"/>
    <property type="molecule type" value="Genomic_DNA"/>
</dbReference>
<evidence type="ECO:0000313" key="5">
    <source>
        <dbReference type="Proteomes" id="UP001220022"/>
    </source>
</evidence>
<evidence type="ECO:0000256" key="1">
    <source>
        <dbReference type="SAM" id="MobiDB-lite"/>
    </source>
</evidence>
<keyword evidence="5" id="KW-1185">Reference proteome</keyword>
<keyword evidence="2" id="KW-0812">Transmembrane</keyword>
<comment type="caution">
    <text evidence="4">The sequence shown here is derived from an EMBL/GenBank/DDBJ whole genome shotgun (WGS) entry which is preliminary data.</text>
</comment>
<feature type="domain" description="Zinc-ribbon" evidence="3">
    <location>
        <begin position="151"/>
        <end position="172"/>
    </location>
</feature>
<evidence type="ECO:0000313" key="4">
    <source>
        <dbReference type="EMBL" id="MDF2257579.1"/>
    </source>
</evidence>
<reference evidence="4 5" key="1">
    <citation type="submission" date="2023-03" db="EMBL/GenBank/DDBJ databases">
        <title>Draft genome sequence of type strain Streptomyces ferralitis JCM 14344.</title>
        <authorList>
            <person name="Klaysubun C."/>
            <person name="Duangmal K."/>
        </authorList>
    </citation>
    <scope>NUCLEOTIDE SEQUENCE [LARGE SCALE GENOMIC DNA]</scope>
    <source>
        <strain evidence="4 5">JCM 14344</strain>
    </source>
</reference>
<keyword evidence="2" id="KW-0472">Membrane</keyword>
<dbReference type="InterPro" id="IPR057561">
    <property type="entry name" value="NADase_transloc"/>
</dbReference>
<protein>
    <submittedName>
        <fullName evidence="4">Zinc ribbon domain-containing protein</fullName>
    </submittedName>
</protein>
<dbReference type="Proteomes" id="UP001220022">
    <property type="component" value="Unassembled WGS sequence"/>
</dbReference>
<dbReference type="Gene3D" id="2.60.120.260">
    <property type="entry name" value="Galactose-binding domain-like"/>
    <property type="match status" value="1"/>
</dbReference>
<feature type="region of interest" description="Disordered" evidence="1">
    <location>
        <begin position="29"/>
        <end position="155"/>
    </location>
</feature>
<organism evidence="4 5">
    <name type="scientific">Streptantibioticus ferralitis</name>
    <dbReference type="NCBI Taxonomy" id="236510"/>
    <lineage>
        <taxon>Bacteria</taxon>
        <taxon>Bacillati</taxon>
        <taxon>Actinomycetota</taxon>
        <taxon>Actinomycetes</taxon>
        <taxon>Kitasatosporales</taxon>
        <taxon>Streptomycetaceae</taxon>
        <taxon>Streptantibioticus</taxon>
    </lineage>
</organism>
<dbReference type="Pfam" id="PF13240">
    <property type="entry name" value="Zn_Ribbon_1"/>
    <property type="match status" value="1"/>
</dbReference>
<name>A0ABT5Z1A2_9ACTN</name>
<feature type="transmembrane region" description="Helical" evidence="2">
    <location>
        <begin position="206"/>
        <end position="226"/>
    </location>
</feature>
<feature type="compositionally biased region" description="Low complexity" evidence="1">
    <location>
        <begin position="58"/>
        <end position="103"/>
    </location>
</feature>
<feature type="compositionally biased region" description="Basic and acidic residues" evidence="1">
    <location>
        <begin position="48"/>
        <end position="57"/>
    </location>
</feature>
<gene>
    <name evidence="4" type="ORF">P2L57_18210</name>
</gene>
<dbReference type="NCBIfam" id="NF047619">
    <property type="entry name" value="NADase_discoid"/>
    <property type="match status" value="1"/>
</dbReference>
<proteinExistence type="predicted"/>
<feature type="compositionally biased region" description="Low complexity" evidence="1">
    <location>
        <begin position="29"/>
        <end position="47"/>
    </location>
</feature>
<dbReference type="RefSeq" id="WP_275815717.1">
    <property type="nucleotide sequence ID" value="NZ_BAAANM010000001.1"/>
</dbReference>
<accession>A0ABT5Z1A2</accession>
<sequence>MRTCPDCGSANGDGDDFCGNCGAYLGWSRATSTTGPAAASSSPSAPAEPRRRDEKEAAPGGPAADARADASAADTGKPSASPARSPAPDAEPAGAPAAEAGSPLPRGAQPAAEARRTPEADPVAVQPAKPIPARPVVRPSAVDDAQDGPPCPRCGTPNRPGRRFCRRCAAPLTTAAPAPTLPWWRTRWPFRRRVRIGGSGNTLRRLITLIVVAAVVVAGILLYPAGRRAYEDVRDKLRGASAISPSGVSASAEVEGHPAAAAVDGLTNRYWGAPQLGASITFTFHTPFRLVDLIIHTGASTDPQQFQREARPTSLDLLATTSDGKVHEQTVTLNDKPGPQTVLTGISDVARMTLVIRAAAGTGPGRHIALGEVEFFKRG</sequence>